<dbReference type="PROSITE" id="PS50082">
    <property type="entry name" value="WD_REPEATS_2"/>
    <property type="match status" value="1"/>
</dbReference>
<dbReference type="EMBL" id="GEDC01009727">
    <property type="protein sequence ID" value="JAS27571.1"/>
    <property type="molecule type" value="Transcribed_RNA"/>
</dbReference>
<dbReference type="InterPro" id="IPR001680">
    <property type="entry name" value="WD40_rpt"/>
</dbReference>
<evidence type="ECO:0000256" key="3">
    <source>
        <dbReference type="PROSITE-ProRule" id="PRU00221"/>
    </source>
</evidence>
<dbReference type="Gene3D" id="2.130.10.10">
    <property type="entry name" value="YVTN repeat-like/Quinoprotein amine dehydrogenase"/>
    <property type="match status" value="1"/>
</dbReference>
<dbReference type="AlphaFoldDB" id="A0A1B6DPH8"/>
<feature type="non-terminal residue" evidence="4">
    <location>
        <position position="1"/>
    </location>
</feature>
<dbReference type="SMART" id="SM00320">
    <property type="entry name" value="WD40"/>
    <property type="match status" value="3"/>
</dbReference>
<dbReference type="PROSITE" id="PS50294">
    <property type="entry name" value="WD_REPEATS_REGION"/>
    <property type="match status" value="1"/>
</dbReference>
<keyword evidence="1 3" id="KW-0853">WD repeat</keyword>
<accession>A0A1B6DPH8</accession>
<dbReference type="GO" id="GO:0000462">
    <property type="term" value="P:maturation of SSU-rRNA from tricistronic rRNA transcript (SSU-rRNA, 5.8S rRNA, LSU-rRNA)"/>
    <property type="evidence" value="ECO:0007669"/>
    <property type="project" value="TreeGrafter"/>
</dbReference>
<reference evidence="4" key="1">
    <citation type="submission" date="2015-12" db="EMBL/GenBank/DDBJ databases">
        <title>De novo transcriptome assembly of four potential Pierce s Disease insect vectors from Arizona vineyards.</title>
        <authorList>
            <person name="Tassone E.E."/>
        </authorList>
    </citation>
    <scope>NUCLEOTIDE SEQUENCE</scope>
</reference>
<keyword evidence="2" id="KW-0677">Repeat</keyword>
<dbReference type="PANTHER" id="PTHR14085:SF3">
    <property type="entry name" value="WD REPEAT-CONTAINING PROTEIN 46"/>
    <property type="match status" value="1"/>
</dbReference>
<feature type="repeat" description="WD" evidence="3">
    <location>
        <begin position="50"/>
        <end position="85"/>
    </location>
</feature>
<dbReference type="Pfam" id="PF00400">
    <property type="entry name" value="WD40"/>
    <property type="match status" value="1"/>
</dbReference>
<proteinExistence type="predicted"/>
<evidence type="ECO:0000256" key="2">
    <source>
        <dbReference type="ARBA" id="ARBA00022737"/>
    </source>
</evidence>
<dbReference type="GO" id="GO:0032040">
    <property type="term" value="C:small-subunit processome"/>
    <property type="evidence" value="ECO:0007669"/>
    <property type="project" value="TreeGrafter"/>
</dbReference>
<dbReference type="InterPro" id="IPR040315">
    <property type="entry name" value="WDR46/Utp7"/>
</dbReference>
<evidence type="ECO:0000313" key="4">
    <source>
        <dbReference type="EMBL" id="JAS27571.1"/>
    </source>
</evidence>
<dbReference type="InterPro" id="IPR015943">
    <property type="entry name" value="WD40/YVTN_repeat-like_dom_sf"/>
</dbReference>
<dbReference type="InterPro" id="IPR036322">
    <property type="entry name" value="WD40_repeat_dom_sf"/>
</dbReference>
<dbReference type="InterPro" id="IPR019775">
    <property type="entry name" value="WD40_repeat_CS"/>
</dbReference>
<protein>
    <submittedName>
        <fullName evidence="4">Uncharacterized protein</fullName>
    </submittedName>
</protein>
<dbReference type="GO" id="GO:0030686">
    <property type="term" value="C:90S preribosome"/>
    <property type="evidence" value="ECO:0007669"/>
    <property type="project" value="TreeGrafter"/>
</dbReference>
<dbReference type="PROSITE" id="PS00678">
    <property type="entry name" value="WD_REPEATS_1"/>
    <property type="match status" value="1"/>
</dbReference>
<organism evidence="4">
    <name type="scientific">Clastoptera arizonana</name>
    <name type="common">Arizona spittle bug</name>
    <dbReference type="NCBI Taxonomy" id="38151"/>
    <lineage>
        <taxon>Eukaryota</taxon>
        <taxon>Metazoa</taxon>
        <taxon>Ecdysozoa</taxon>
        <taxon>Arthropoda</taxon>
        <taxon>Hexapoda</taxon>
        <taxon>Insecta</taxon>
        <taxon>Pterygota</taxon>
        <taxon>Neoptera</taxon>
        <taxon>Paraneoptera</taxon>
        <taxon>Hemiptera</taxon>
        <taxon>Auchenorrhyncha</taxon>
        <taxon>Cercopoidea</taxon>
        <taxon>Clastopteridae</taxon>
        <taxon>Clastoptera</taxon>
    </lineage>
</organism>
<dbReference type="PANTHER" id="PTHR14085">
    <property type="entry name" value="WD-REPEAT PROTEIN BING4"/>
    <property type="match status" value="1"/>
</dbReference>
<sequence>IGKMVANFNTHKGRLRVMAQNPYNAIICLGHSQGVVTMWSPNIQTPIAQILCHKQPITSIAVDPKGIHMITSSVDKSVRVWDVRNLNGPLQDYRMRSVVSDVAVSQQGVVATASGNIVETYRDFCLKTAEKPYLKHKLW</sequence>
<evidence type="ECO:0000256" key="1">
    <source>
        <dbReference type="ARBA" id="ARBA00022574"/>
    </source>
</evidence>
<gene>
    <name evidence="4" type="ORF">g.15049</name>
</gene>
<dbReference type="SUPFAM" id="SSF50978">
    <property type="entry name" value="WD40 repeat-like"/>
    <property type="match status" value="1"/>
</dbReference>
<feature type="non-terminal residue" evidence="4">
    <location>
        <position position="139"/>
    </location>
</feature>
<name>A0A1B6DPH8_9HEMI</name>